<feature type="region of interest" description="Disordered" evidence="1">
    <location>
        <begin position="327"/>
        <end position="378"/>
    </location>
</feature>
<dbReference type="GeneID" id="113206310"/>
<accession>A0A6J1SAA5</accession>
<keyword evidence="4" id="KW-1185">Reference proteome</keyword>
<evidence type="ECO:0000256" key="2">
    <source>
        <dbReference type="SAM" id="Phobius"/>
    </source>
</evidence>
<keyword evidence="3" id="KW-0732">Signal</keyword>
<evidence type="ECO:0000256" key="1">
    <source>
        <dbReference type="SAM" id="MobiDB-lite"/>
    </source>
</evidence>
<feature type="compositionally biased region" description="Low complexity" evidence="1">
    <location>
        <begin position="259"/>
        <end position="270"/>
    </location>
</feature>
<organism evidence="4 5">
    <name type="scientific">Frankliniella occidentalis</name>
    <name type="common">Western flower thrips</name>
    <name type="synonym">Euthrips occidentalis</name>
    <dbReference type="NCBI Taxonomy" id="133901"/>
    <lineage>
        <taxon>Eukaryota</taxon>
        <taxon>Metazoa</taxon>
        <taxon>Ecdysozoa</taxon>
        <taxon>Arthropoda</taxon>
        <taxon>Hexapoda</taxon>
        <taxon>Insecta</taxon>
        <taxon>Pterygota</taxon>
        <taxon>Neoptera</taxon>
        <taxon>Paraneoptera</taxon>
        <taxon>Thysanoptera</taxon>
        <taxon>Terebrantia</taxon>
        <taxon>Thripoidea</taxon>
        <taxon>Thripidae</taxon>
        <taxon>Frankliniella</taxon>
    </lineage>
</organism>
<feature type="transmembrane region" description="Helical" evidence="2">
    <location>
        <begin position="601"/>
        <end position="626"/>
    </location>
</feature>
<keyword evidence="2" id="KW-0472">Membrane</keyword>
<proteinExistence type="predicted"/>
<dbReference type="OrthoDB" id="10662584at2759"/>
<evidence type="ECO:0000313" key="4">
    <source>
        <dbReference type="Proteomes" id="UP000504606"/>
    </source>
</evidence>
<feature type="region of interest" description="Disordered" evidence="1">
    <location>
        <begin position="235"/>
        <end position="272"/>
    </location>
</feature>
<dbReference type="KEGG" id="foc:113206310"/>
<dbReference type="AlphaFoldDB" id="A0A6J1SAA5"/>
<feature type="signal peptide" evidence="3">
    <location>
        <begin position="1"/>
        <end position="24"/>
    </location>
</feature>
<feature type="chain" id="PRO_5026803936" evidence="3">
    <location>
        <begin position="25"/>
        <end position="670"/>
    </location>
</feature>
<evidence type="ECO:0000313" key="5">
    <source>
        <dbReference type="RefSeq" id="XP_026278119.1"/>
    </source>
</evidence>
<feature type="compositionally biased region" description="Acidic residues" evidence="1">
    <location>
        <begin position="345"/>
        <end position="368"/>
    </location>
</feature>
<gene>
    <name evidence="5" type="primary">LOC113206310</name>
</gene>
<dbReference type="RefSeq" id="XP_026278119.1">
    <property type="nucleotide sequence ID" value="XM_026422334.2"/>
</dbReference>
<protein>
    <submittedName>
        <fullName evidence="5">Uncharacterized protein LOC113206310</fullName>
    </submittedName>
</protein>
<keyword evidence="2" id="KW-0812">Transmembrane</keyword>
<evidence type="ECO:0000256" key="3">
    <source>
        <dbReference type="SAM" id="SignalP"/>
    </source>
</evidence>
<feature type="compositionally biased region" description="Acidic residues" evidence="1">
    <location>
        <begin position="415"/>
        <end position="434"/>
    </location>
</feature>
<name>A0A6J1SAA5_FRAOC</name>
<dbReference type="Proteomes" id="UP000504606">
    <property type="component" value="Unplaced"/>
</dbReference>
<sequence>MSGTASSRALRVVIAVLGVLVVAAEPHRHHQDREREHGRLADLAPEVLQELPEEVVRAEQDQECAADVAGESVMVARCRATCLEKFAAPSEGGPDCASRSDDCMMCWDHCGRLKRGPETLASVCKDSYLCWLGCRTACDFYFPHGLRTDSDAGEDGRWSLRPTKEASRSTPIRALPPPRFDADGLTLRWRQPPQTGGAVNASSTVAMATGPSTTTSTMTPVSAGEDGAALDATVEAGQSAEDASKEMETEDEEVDSRAEQPSPSPASQARPPHKHVVFIVSARMAPSLAWKELKQTVDNWLELSESPRAAMRAVSVLAVSADGPVARASTCVSPPASAQHHQDASQEETDYYDEDNSSDEDDESEDDAGSTADATPDNSLRRFSFDQLRGTVQHGVLLRALLKDRTTAKHLVEDAAQEDEADEADDEGDEDDEDVLLDRRRLDLVKRLLGADRGHGRGRGGARGRGGKVPAGWGLHLVGVWAAGGGARLPRARVSWTAPRGVAETLVNWAVPALRISGSRVVSGVSQAEVPLVEQHATRVTVGDAHSNDVSPALVLQLSVQTDSAAGAEAGVLDVPAPISEAPEQLAVEVAPRTPSYERAALWEATLVAVGLVVGAAALCVALLLAAYGVHSRVARCCRGRGHGIHAGMSGIHAKSASVEPLNAPDQNNA</sequence>
<feature type="region of interest" description="Disordered" evidence="1">
    <location>
        <begin position="412"/>
        <end position="434"/>
    </location>
</feature>
<keyword evidence="2" id="KW-1133">Transmembrane helix</keyword>
<reference evidence="5" key="1">
    <citation type="submission" date="2025-08" db="UniProtKB">
        <authorList>
            <consortium name="RefSeq"/>
        </authorList>
    </citation>
    <scope>IDENTIFICATION</scope>
    <source>
        <tissue evidence="5">Whole organism</tissue>
    </source>
</reference>